<evidence type="ECO:0000256" key="8">
    <source>
        <dbReference type="SAM" id="Coils"/>
    </source>
</evidence>
<dbReference type="CDD" id="cd09991">
    <property type="entry name" value="HDAC_classI"/>
    <property type="match status" value="1"/>
</dbReference>
<organism evidence="12">
    <name type="scientific">Hexamita inflata</name>
    <dbReference type="NCBI Taxonomy" id="28002"/>
    <lineage>
        <taxon>Eukaryota</taxon>
        <taxon>Metamonada</taxon>
        <taxon>Diplomonadida</taxon>
        <taxon>Hexamitidae</taxon>
        <taxon>Hexamitinae</taxon>
        <taxon>Hexamita</taxon>
    </lineage>
</organism>
<keyword evidence="4" id="KW-0804">Transcription</keyword>
<dbReference type="GO" id="GO:0046872">
    <property type="term" value="F:metal ion binding"/>
    <property type="evidence" value="ECO:0007669"/>
    <property type="project" value="UniProtKB-KW"/>
</dbReference>
<dbReference type="Proteomes" id="UP001642409">
    <property type="component" value="Unassembled WGS sequence"/>
</dbReference>
<dbReference type="EMBL" id="CAXDID020000074">
    <property type="protein sequence ID" value="CAL6015691.1"/>
    <property type="molecule type" value="Genomic_DNA"/>
</dbReference>
<gene>
    <name evidence="11" type="ORF">HINF_LOCUS17635</name>
    <name evidence="13" type="ORF">HINF_LOCUS25079</name>
    <name evidence="12" type="ORF">HINF_LOCUS32323</name>
    <name evidence="14" type="ORF">HINF_LOCUS49515</name>
</gene>
<proteinExistence type="inferred from homology"/>
<name>A0AA86PTH5_9EUKA</name>
<dbReference type="SUPFAM" id="SSF52768">
    <property type="entry name" value="Arginase/deacetylase"/>
    <property type="match status" value="1"/>
</dbReference>
<keyword evidence="7" id="KW-0479">Metal-binding</keyword>
<feature type="binding site" evidence="7">
    <location>
        <position position="259"/>
    </location>
    <ligand>
        <name>a divalent metal cation</name>
        <dbReference type="ChEBI" id="CHEBI:60240"/>
    </ligand>
</feature>
<comment type="similarity">
    <text evidence="4">Belongs to the histone deacetylase family. HD Type 1 subfamily.</text>
</comment>
<evidence type="ECO:0000313" key="15">
    <source>
        <dbReference type="Proteomes" id="UP001642409"/>
    </source>
</evidence>
<comment type="catalytic activity">
    <reaction evidence="4">
        <text>N(6)-acetyl-L-lysyl-[histone] + H2O = L-lysyl-[histone] + acetate</text>
        <dbReference type="Rhea" id="RHEA:58196"/>
        <dbReference type="Rhea" id="RHEA-COMP:9845"/>
        <dbReference type="Rhea" id="RHEA-COMP:11338"/>
        <dbReference type="ChEBI" id="CHEBI:15377"/>
        <dbReference type="ChEBI" id="CHEBI:29969"/>
        <dbReference type="ChEBI" id="CHEBI:30089"/>
        <dbReference type="ChEBI" id="CHEBI:61930"/>
        <dbReference type="EC" id="3.5.1.98"/>
    </reaction>
</comment>
<evidence type="ECO:0000256" key="4">
    <source>
        <dbReference type="PIRNR" id="PIRNR037913"/>
    </source>
</evidence>
<dbReference type="InterPro" id="IPR037138">
    <property type="entry name" value="His_deacetylse_dom_sf"/>
</dbReference>
<keyword evidence="15" id="KW-1185">Reference proteome</keyword>
<evidence type="ECO:0000256" key="2">
    <source>
        <dbReference type="ARBA" id="ARBA00022801"/>
    </source>
</evidence>
<feature type="binding site" evidence="7">
    <location>
        <position position="170"/>
    </location>
    <ligand>
        <name>a divalent metal cation</name>
        <dbReference type="ChEBI" id="CHEBI:60240"/>
    </ligand>
</feature>
<keyword evidence="2 4" id="KW-0378">Hydrolase</keyword>
<feature type="binding site" evidence="7">
    <location>
        <position position="172"/>
    </location>
    <ligand>
        <name>a divalent metal cation</name>
        <dbReference type="ChEBI" id="CHEBI:60240"/>
    </ligand>
</feature>
<feature type="binding site" evidence="6">
    <location>
        <position position="298"/>
    </location>
    <ligand>
        <name>substrate</name>
    </ligand>
</feature>
<evidence type="ECO:0000256" key="9">
    <source>
        <dbReference type="SAM" id="MobiDB-lite"/>
    </source>
</evidence>
<feature type="coiled-coil region" evidence="8">
    <location>
        <begin position="344"/>
        <end position="371"/>
    </location>
</feature>
<dbReference type="EMBL" id="CATOUU010000444">
    <property type="protein sequence ID" value="CAI9929990.1"/>
    <property type="molecule type" value="Genomic_DNA"/>
</dbReference>
<dbReference type="PANTHER" id="PTHR10625">
    <property type="entry name" value="HISTONE DEACETYLASE HDAC1-RELATED"/>
    <property type="match status" value="1"/>
</dbReference>
<dbReference type="GO" id="GO:0141221">
    <property type="term" value="F:histone deacetylase activity, hydrolytic mechanism"/>
    <property type="evidence" value="ECO:0007669"/>
    <property type="project" value="UniProtKB-EC"/>
</dbReference>
<evidence type="ECO:0000313" key="14">
    <source>
        <dbReference type="EMBL" id="CAL6061040.1"/>
    </source>
</evidence>
<dbReference type="EC" id="3.5.1.98" evidence="1 4"/>
<keyword evidence="4" id="KW-0539">Nucleus</keyword>
<reference evidence="13 15" key="2">
    <citation type="submission" date="2024-07" db="EMBL/GenBank/DDBJ databases">
        <authorList>
            <person name="Akdeniz Z."/>
        </authorList>
    </citation>
    <scope>NUCLEOTIDE SEQUENCE [LARGE SCALE GENOMIC DNA]</scope>
</reference>
<evidence type="ECO:0000313" key="11">
    <source>
        <dbReference type="EMBL" id="CAI9929990.1"/>
    </source>
</evidence>
<dbReference type="GO" id="GO:0040029">
    <property type="term" value="P:epigenetic regulation of gene expression"/>
    <property type="evidence" value="ECO:0007669"/>
    <property type="project" value="TreeGrafter"/>
</dbReference>
<evidence type="ECO:0000313" key="13">
    <source>
        <dbReference type="EMBL" id="CAL6015691.1"/>
    </source>
</evidence>
<dbReference type="InterPro" id="IPR003084">
    <property type="entry name" value="HDAC_I/II"/>
</dbReference>
<evidence type="ECO:0000256" key="6">
    <source>
        <dbReference type="PIRSR" id="PIRSR037913-2"/>
    </source>
</evidence>
<dbReference type="Pfam" id="PF00850">
    <property type="entry name" value="Hist_deacetyl"/>
    <property type="match status" value="1"/>
</dbReference>
<feature type="active site" description="Proton acceptor" evidence="5">
    <location>
        <position position="135"/>
    </location>
</feature>
<dbReference type="PANTHER" id="PTHR10625:SF10">
    <property type="entry name" value="HISTONE DEACETYLASE HDAC1"/>
    <property type="match status" value="1"/>
</dbReference>
<feature type="region of interest" description="Disordered" evidence="9">
    <location>
        <begin position="404"/>
        <end position="462"/>
    </location>
</feature>
<evidence type="ECO:0000256" key="1">
    <source>
        <dbReference type="ARBA" id="ARBA00012111"/>
    </source>
</evidence>
<dbReference type="EMBL" id="CAXDID020000233">
    <property type="protein sequence ID" value="CAL6061040.1"/>
    <property type="molecule type" value="Genomic_DNA"/>
</dbReference>
<evidence type="ECO:0000256" key="3">
    <source>
        <dbReference type="ARBA" id="ARBA00022853"/>
    </source>
</evidence>
<feature type="binding site" evidence="6">
    <location>
        <position position="143"/>
    </location>
    <ligand>
        <name>substrate</name>
    </ligand>
</feature>
<dbReference type="InterPro" id="IPR023801">
    <property type="entry name" value="His_deacetylse_dom"/>
</dbReference>
<comment type="subcellular location">
    <subcellularLocation>
        <location evidence="4">Nucleus</location>
    </subcellularLocation>
</comment>
<comment type="caution">
    <text evidence="12">The sequence shown here is derived from an EMBL/GenBank/DDBJ whole genome shotgun (WGS) entry which is preliminary data.</text>
</comment>
<dbReference type="PRINTS" id="PR01270">
    <property type="entry name" value="HDASUPER"/>
</dbReference>
<evidence type="ECO:0000256" key="5">
    <source>
        <dbReference type="PIRSR" id="PIRSR037913-1"/>
    </source>
</evidence>
<dbReference type="AlphaFoldDB" id="A0AA86PTH5"/>
<accession>A0AA86PTH5</accession>
<reference evidence="12" key="1">
    <citation type="submission" date="2023-06" db="EMBL/GenBank/DDBJ databases">
        <authorList>
            <person name="Kurt Z."/>
        </authorList>
    </citation>
    <scope>NUCLEOTIDE SEQUENCE</scope>
</reference>
<keyword evidence="3 4" id="KW-0156">Chromatin regulator</keyword>
<feature type="binding site" evidence="6">
    <location>
        <position position="93"/>
    </location>
    <ligand>
        <name>substrate</name>
    </ligand>
</feature>
<dbReference type="PRINTS" id="PR01271">
    <property type="entry name" value="HISDACETLASE"/>
</dbReference>
<feature type="domain" description="Histone deacetylase" evidence="10">
    <location>
        <begin position="22"/>
        <end position="312"/>
    </location>
</feature>
<dbReference type="GO" id="GO:0000118">
    <property type="term" value="C:histone deacetylase complex"/>
    <property type="evidence" value="ECO:0007669"/>
    <property type="project" value="UniProtKB-ARBA"/>
</dbReference>
<protein>
    <recommendedName>
        <fullName evidence="1 4">Histone deacetylase</fullName>
        <ecNumber evidence="1 4">3.5.1.98</ecNumber>
    </recommendedName>
</protein>
<evidence type="ECO:0000313" key="12">
    <source>
        <dbReference type="EMBL" id="CAI9944678.1"/>
    </source>
</evidence>
<evidence type="ECO:0000256" key="7">
    <source>
        <dbReference type="PIRSR" id="PIRSR037913-3"/>
    </source>
</evidence>
<dbReference type="PIRSF" id="PIRSF037913">
    <property type="entry name" value="His_deacetylse_1"/>
    <property type="match status" value="1"/>
</dbReference>
<keyword evidence="4" id="KW-0805">Transcription regulation</keyword>
<dbReference type="Gene3D" id="3.40.800.20">
    <property type="entry name" value="Histone deacetylase domain"/>
    <property type="match status" value="1"/>
</dbReference>
<evidence type="ECO:0000259" key="10">
    <source>
        <dbReference type="Pfam" id="PF00850"/>
    </source>
</evidence>
<keyword evidence="8" id="KW-0175">Coiled coil</keyword>
<dbReference type="InterPro" id="IPR000286">
    <property type="entry name" value="HDACs"/>
</dbReference>
<feature type="compositionally biased region" description="Basic and acidic residues" evidence="9">
    <location>
        <begin position="410"/>
        <end position="445"/>
    </location>
</feature>
<dbReference type="InterPro" id="IPR023696">
    <property type="entry name" value="Ureohydrolase_dom_sf"/>
</dbReference>
<dbReference type="EMBL" id="CATOUU010000730">
    <property type="protein sequence ID" value="CAI9944678.1"/>
    <property type="molecule type" value="Genomic_DNA"/>
</dbReference>
<sequence length="462" mass="51340">MPPKVSYFYNPSFGTYYFGLNHPMKPFRAAMVQELVLAYGLDEGLNFFLPRDAHFEELALFHSPEYIRFLKTITPESVQKYQKDCQRFCVGDDCPIFPSLYDYLTTAAGGSLACASHLIAGLSDVSISYMGGLHHAKMAEASGFCYVNDIVLGIIELLKVYKRVLYIDIDIHHGDGVEEAFYCTNRVMTLSFHKYGKDFFPGTGAINDRGAEQGLGYAVNVPLDDAIDDDSFLSIFKPIMADVMQFYRPEAIVLQCGADSLAGDRLGCFNLTLRGHGACIEFVKKFGLPLIILGGGGYTLRNVARCWTYETSLIVGKEISEQIPANAFYEYYGPEFTLPIMRTNMENQNKAGDLEEKVKQVKQQLKNLSSAPNAMQDGFNELPIAVTRSAQVFSKNSDYAGGIITSEDMNGQHEGEGVSEGMRQKIKEERVENAANDIDKGKLEEPQDWVKGGPEDESDSAE</sequence>